<comment type="caution">
    <text evidence="1">The sequence shown here is derived from an EMBL/GenBank/DDBJ whole genome shotgun (WGS) entry which is preliminary data.</text>
</comment>
<keyword evidence="2" id="KW-1185">Reference proteome</keyword>
<proteinExistence type="predicted"/>
<reference evidence="1" key="1">
    <citation type="submission" date="2020-11" db="EMBL/GenBank/DDBJ databases">
        <authorList>
            <consortium name="DOE Joint Genome Institute"/>
            <person name="Ahrendt S."/>
            <person name="Riley R."/>
            <person name="Andreopoulos W."/>
            <person name="Labutti K."/>
            <person name="Pangilinan J."/>
            <person name="Ruiz-Duenas F.J."/>
            <person name="Barrasa J.M."/>
            <person name="Sanchez-Garcia M."/>
            <person name="Camarero S."/>
            <person name="Miyauchi S."/>
            <person name="Serrano A."/>
            <person name="Linde D."/>
            <person name="Babiker R."/>
            <person name="Drula E."/>
            <person name="Ayuso-Fernandez I."/>
            <person name="Pacheco R."/>
            <person name="Padilla G."/>
            <person name="Ferreira P."/>
            <person name="Barriuso J."/>
            <person name="Kellner H."/>
            <person name="Castanera R."/>
            <person name="Alfaro M."/>
            <person name="Ramirez L."/>
            <person name="Pisabarro A.G."/>
            <person name="Kuo A."/>
            <person name="Tritt A."/>
            <person name="Lipzen A."/>
            <person name="He G."/>
            <person name="Yan M."/>
            <person name="Ng V."/>
            <person name="Cullen D."/>
            <person name="Martin F."/>
            <person name="Rosso M.-N."/>
            <person name="Henrissat B."/>
            <person name="Hibbett D."/>
            <person name="Martinez A.T."/>
            <person name="Grigoriev I.V."/>
        </authorList>
    </citation>
    <scope>NUCLEOTIDE SEQUENCE</scope>
    <source>
        <strain evidence="1">CIRM-BRFM 674</strain>
    </source>
</reference>
<protein>
    <recommendedName>
        <fullName evidence="3">F-box domain-containing protein</fullName>
    </recommendedName>
</protein>
<gene>
    <name evidence="1" type="ORF">BDN70DRAFT_190996</name>
</gene>
<evidence type="ECO:0000313" key="2">
    <source>
        <dbReference type="Proteomes" id="UP000807469"/>
    </source>
</evidence>
<name>A0A9P5YVY5_9AGAR</name>
<dbReference type="AlphaFoldDB" id="A0A9P5YVY5"/>
<organism evidence="1 2">
    <name type="scientific">Pholiota conissans</name>
    <dbReference type="NCBI Taxonomy" id="109636"/>
    <lineage>
        <taxon>Eukaryota</taxon>
        <taxon>Fungi</taxon>
        <taxon>Dikarya</taxon>
        <taxon>Basidiomycota</taxon>
        <taxon>Agaricomycotina</taxon>
        <taxon>Agaricomycetes</taxon>
        <taxon>Agaricomycetidae</taxon>
        <taxon>Agaricales</taxon>
        <taxon>Agaricineae</taxon>
        <taxon>Strophariaceae</taxon>
        <taxon>Pholiota</taxon>
    </lineage>
</organism>
<evidence type="ECO:0000313" key="1">
    <source>
        <dbReference type="EMBL" id="KAF9476128.1"/>
    </source>
</evidence>
<accession>A0A9P5YVY5</accession>
<sequence>MSILPYDVLENISEIIKEDGGVGDYRTLYTMSLTCRNMLEICRKQLFYEMVLVPRSWDSLSYTTTPRSFRLKMIAQNPTMFRIKDVERLVESNSDILKNKFDNLQFLSIEESFWKTSEHLPSHLSWNSLPSSYQLALAQLIRRSPLRSLSLNEYKDIPVDIILSLNYD</sequence>
<dbReference type="Proteomes" id="UP000807469">
    <property type="component" value="Unassembled WGS sequence"/>
</dbReference>
<dbReference type="EMBL" id="MU155306">
    <property type="protein sequence ID" value="KAF9476128.1"/>
    <property type="molecule type" value="Genomic_DNA"/>
</dbReference>
<dbReference type="OrthoDB" id="2788229at2759"/>
<evidence type="ECO:0008006" key="3">
    <source>
        <dbReference type="Google" id="ProtNLM"/>
    </source>
</evidence>